<keyword evidence="2" id="KW-1185">Reference proteome</keyword>
<evidence type="ECO:0000313" key="1">
    <source>
        <dbReference type="EMBL" id="KAH3696815.1"/>
    </source>
</evidence>
<proteinExistence type="predicted"/>
<sequence>MANEFAVILGKKSLDDPTFKGSWYDGFKKRWPAIHLAKPERLGLVRAKATSMEAMDKHFTELEKSLY</sequence>
<organism evidence="1 2">
    <name type="scientific">Dreissena polymorpha</name>
    <name type="common">Zebra mussel</name>
    <name type="synonym">Mytilus polymorpha</name>
    <dbReference type="NCBI Taxonomy" id="45954"/>
    <lineage>
        <taxon>Eukaryota</taxon>
        <taxon>Metazoa</taxon>
        <taxon>Spiralia</taxon>
        <taxon>Lophotrochozoa</taxon>
        <taxon>Mollusca</taxon>
        <taxon>Bivalvia</taxon>
        <taxon>Autobranchia</taxon>
        <taxon>Heteroconchia</taxon>
        <taxon>Euheterodonta</taxon>
        <taxon>Imparidentia</taxon>
        <taxon>Neoheterodontei</taxon>
        <taxon>Myida</taxon>
        <taxon>Dreissenoidea</taxon>
        <taxon>Dreissenidae</taxon>
        <taxon>Dreissena</taxon>
    </lineage>
</organism>
<name>A0A9D3YAS7_DREPO</name>
<reference evidence="1" key="1">
    <citation type="journal article" date="2019" name="bioRxiv">
        <title>The Genome of the Zebra Mussel, Dreissena polymorpha: A Resource for Invasive Species Research.</title>
        <authorList>
            <person name="McCartney M.A."/>
            <person name="Auch B."/>
            <person name="Kono T."/>
            <person name="Mallez S."/>
            <person name="Zhang Y."/>
            <person name="Obille A."/>
            <person name="Becker A."/>
            <person name="Abrahante J.E."/>
            <person name="Garbe J."/>
            <person name="Badalamenti J.P."/>
            <person name="Herman A."/>
            <person name="Mangelson H."/>
            <person name="Liachko I."/>
            <person name="Sullivan S."/>
            <person name="Sone E.D."/>
            <person name="Koren S."/>
            <person name="Silverstein K.A.T."/>
            <person name="Beckman K.B."/>
            <person name="Gohl D.M."/>
        </authorList>
    </citation>
    <scope>NUCLEOTIDE SEQUENCE</scope>
    <source>
        <strain evidence="1">Duluth1</strain>
        <tissue evidence="1">Whole animal</tissue>
    </source>
</reference>
<dbReference type="Proteomes" id="UP000828390">
    <property type="component" value="Unassembled WGS sequence"/>
</dbReference>
<evidence type="ECO:0000313" key="2">
    <source>
        <dbReference type="Proteomes" id="UP000828390"/>
    </source>
</evidence>
<reference evidence="1" key="2">
    <citation type="submission" date="2020-11" db="EMBL/GenBank/DDBJ databases">
        <authorList>
            <person name="McCartney M.A."/>
            <person name="Auch B."/>
            <person name="Kono T."/>
            <person name="Mallez S."/>
            <person name="Becker A."/>
            <person name="Gohl D.M."/>
            <person name="Silverstein K.A.T."/>
            <person name="Koren S."/>
            <person name="Bechman K.B."/>
            <person name="Herman A."/>
            <person name="Abrahante J.E."/>
            <person name="Garbe J."/>
        </authorList>
    </citation>
    <scope>NUCLEOTIDE SEQUENCE</scope>
    <source>
        <strain evidence="1">Duluth1</strain>
        <tissue evidence="1">Whole animal</tissue>
    </source>
</reference>
<dbReference type="AlphaFoldDB" id="A0A9D3YAS7"/>
<gene>
    <name evidence="1" type="ORF">DPMN_084293</name>
</gene>
<accession>A0A9D3YAS7</accession>
<protein>
    <submittedName>
        <fullName evidence="1">Uncharacterized protein</fullName>
    </submittedName>
</protein>
<comment type="caution">
    <text evidence="1">The sequence shown here is derived from an EMBL/GenBank/DDBJ whole genome shotgun (WGS) entry which is preliminary data.</text>
</comment>
<dbReference type="EMBL" id="JAIWYP010000016">
    <property type="protein sequence ID" value="KAH3696815.1"/>
    <property type="molecule type" value="Genomic_DNA"/>
</dbReference>